<protein>
    <submittedName>
        <fullName evidence="2">Uncharacterized protein</fullName>
    </submittedName>
</protein>
<sequence>MKDVINTYGEAVIGMCAVVVVMTMIGMSMSAYRNILLGVIGSCLG</sequence>
<dbReference type="AlphaFoldDB" id="A0A174YVT5"/>
<keyword evidence="1" id="KW-0472">Membrane</keyword>
<accession>A0A174YVT5</accession>
<keyword evidence="1" id="KW-0812">Transmembrane</keyword>
<dbReference type="EMBL" id="CZBU01000008">
    <property type="protein sequence ID" value="CUQ79264.1"/>
    <property type="molecule type" value="Genomic_DNA"/>
</dbReference>
<proteinExistence type="predicted"/>
<dbReference type="Proteomes" id="UP000095621">
    <property type="component" value="Unassembled WGS sequence"/>
</dbReference>
<feature type="transmembrane region" description="Helical" evidence="1">
    <location>
        <begin position="12"/>
        <end position="32"/>
    </location>
</feature>
<gene>
    <name evidence="2" type="ORF">ERS852490_02928</name>
</gene>
<reference evidence="2 3" key="1">
    <citation type="submission" date="2015-09" db="EMBL/GenBank/DDBJ databases">
        <authorList>
            <consortium name="Pathogen Informatics"/>
        </authorList>
    </citation>
    <scope>NUCLEOTIDE SEQUENCE [LARGE SCALE GENOMIC DNA]</scope>
    <source>
        <strain evidence="2 3">2789STDY5834875</strain>
    </source>
</reference>
<keyword evidence="1" id="KW-1133">Transmembrane helix</keyword>
<evidence type="ECO:0000313" key="3">
    <source>
        <dbReference type="Proteomes" id="UP000095621"/>
    </source>
</evidence>
<name>A0A174YVT5_9FIRM</name>
<dbReference type="RefSeq" id="WP_156327360.1">
    <property type="nucleotide sequence ID" value="NZ_CZBU01000008.1"/>
</dbReference>
<organism evidence="2 3">
    <name type="scientific">Lachnospira eligens</name>
    <dbReference type="NCBI Taxonomy" id="39485"/>
    <lineage>
        <taxon>Bacteria</taxon>
        <taxon>Bacillati</taxon>
        <taxon>Bacillota</taxon>
        <taxon>Clostridia</taxon>
        <taxon>Lachnospirales</taxon>
        <taxon>Lachnospiraceae</taxon>
        <taxon>Lachnospira</taxon>
    </lineage>
</organism>
<evidence type="ECO:0000313" key="2">
    <source>
        <dbReference type="EMBL" id="CUQ79264.1"/>
    </source>
</evidence>
<evidence type="ECO:0000256" key="1">
    <source>
        <dbReference type="SAM" id="Phobius"/>
    </source>
</evidence>